<organism evidence="1 2">
    <name type="scientific">Diphasiastrum complanatum</name>
    <name type="common">Issler's clubmoss</name>
    <name type="synonym">Lycopodium complanatum</name>
    <dbReference type="NCBI Taxonomy" id="34168"/>
    <lineage>
        <taxon>Eukaryota</taxon>
        <taxon>Viridiplantae</taxon>
        <taxon>Streptophyta</taxon>
        <taxon>Embryophyta</taxon>
        <taxon>Tracheophyta</taxon>
        <taxon>Lycopodiopsida</taxon>
        <taxon>Lycopodiales</taxon>
        <taxon>Lycopodiaceae</taxon>
        <taxon>Lycopodioideae</taxon>
        <taxon>Diphasiastrum</taxon>
    </lineage>
</organism>
<evidence type="ECO:0000313" key="1">
    <source>
        <dbReference type="EMBL" id="KAJ7546870.1"/>
    </source>
</evidence>
<gene>
    <name evidence="1" type="ORF">O6H91_08G058300</name>
</gene>
<evidence type="ECO:0000313" key="2">
    <source>
        <dbReference type="Proteomes" id="UP001162992"/>
    </source>
</evidence>
<dbReference type="Proteomes" id="UP001162992">
    <property type="component" value="Chromosome 8"/>
</dbReference>
<accession>A0ACC2CXV2</accession>
<proteinExistence type="predicted"/>
<keyword evidence="2" id="KW-1185">Reference proteome</keyword>
<reference evidence="2" key="1">
    <citation type="journal article" date="2024" name="Proc. Natl. Acad. Sci. U.S.A.">
        <title>Extraordinary preservation of gene collinearity over three hundred million years revealed in homosporous lycophytes.</title>
        <authorList>
            <person name="Li C."/>
            <person name="Wickell D."/>
            <person name="Kuo L.Y."/>
            <person name="Chen X."/>
            <person name="Nie B."/>
            <person name="Liao X."/>
            <person name="Peng D."/>
            <person name="Ji J."/>
            <person name="Jenkins J."/>
            <person name="Williams M."/>
            <person name="Shu S."/>
            <person name="Plott C."/>
            <person name="Barry K."/>
            <person name="Rajasekar S."/>
            <person name="Grimwood J."/>
            <person name="Han X."/>
            <person name="Sun S."/>
            <person name="Hou Z."/>
            <person name="He W."/>
            <person name="Dai G."/>
            <person name="Sun C."/>
            <person name="Schmutz J."/>
            <person name="Leebens-Mack J.H."/>
            <person name="Li F.W."/>
            <person name="Wang L."/>
        </authorList>
    </citation>
    <scope>NUCLEOTIDE SEQUENCE [LARGE SCALE GENOMIC DNA]</scope>
    <source>
        <strain evidence="2">cv. PW_Plant_1</strain>
    </source>
</reference>
<comment type="caution">
    <text evidence="1">The sequence shown here is derived from an EMBL/GenBank/DDBJ whole genome shotgun (WGS) entry which is preliminary data.</text>
</comment>
<sequence length="202" mass="22579">MSFSSSAFAMDYYRILGLRSDASSEDIKKAFRELALKLHPDRHANSSKKLQQEFSGRFKQVSEAYEVLSDAKKRAVYNREGRAALRNNQQGYGGSSRSAHGFRSGYGGGGSEGFRGGSSYGEGWSSRRWPSRLKPFNPMDFAFHGLLAGIAIFSFIFVDSFGDVVWQRRNPGKSFEDMIETVDRSKHERATTATEDGSAHHK</sequence>
<name>A0ACC2CXV2_DIPCM</name>
<dbReference type="EMBL" id="CM055099">
    <property type="protein sequence ID" value="KAJ7546870.1"/>
    <property type="molecule type" value="Genomic_DNA"/>
</dbReference>
<protein>
    <submittedName>
        <fullName evidence="1">Uncharacterized protein</fullName>
    </submittedName>
</protein>